<evidence type="ECO:0000313" key="2">
    <source>
        <dbReference type="Proteomes" id="UP000814243"/>
    </source>
</evidence>
<evidence type="ECO:0000313" key="1">
    <source>
        <dbReference type="EMBL" id="KAH9627972.1"/>
    </source>
</evidence>
<dbReference type="EMBL" id="JACEFF010000930">
    <property type="protein sequence ID" value="KAH9627972.1"/>
    <property type="molecule type" value="Genomic_DNA"/>
</dbReference>
<reference evidence="1" key="1">
    <citation type="journal article" date="2021" name="G3 (Bethesda)">
        <title>Genome and transcriptome analysis of the beet armyworm Spodoptera exigua reveals targets for pest control. .</title>
        <authorList>
            <person name="Simon S."/>
            <person name="Breeschoten T."/>
            <person name="Jansen H.J."/>
            <person name="Dirks R.P."/>
            <person name="Schranz M.E."/>
            <person name="Ros V.I.D."/>
        </authorList>
    </citation>
    <scope>NUCLEOTIDE SEQUENCE</scope>
    <source>
        <strain evidence="1">TB_SE_WUR_2020</strain>
    </source>
</reference>
<name>A0A922M0A5_SPOEX</name>
<organism evidence="1 2">
    <name type="scientific">Spodoptera exigua</name>
    <name type="common">Beet armyworm</name>
    <name type="synonym">Noctua fulgens</name>
    <dbReference type="NCBI Taxonomy" id="7107"/>
    <lineage>
        <taxon>Eukaryota</taxon>
        <taxon>Metazoa</taxon>
        <taxon>Ecdysozoa</taxon>
        <taxon>Arthropoda</taxon>
        <taxon>Hexapoda</taxon>
        <taxon>Insecta</taxon>
        <taxon>Pterygota</taxon>
        <taxon>Neoptera</taxon>
        <taxon>Endopterygota</taxon>
        <taxon>Lepidoptera</taxon>
        <taxon>Glossata</taxon>
        <taxon>Ditrysia</taxon>
        <taxon>Noctuoidea</taxon>
        <taxon>Noctuidae</taxon>
        <taxon>Amphipyrinae</taxon>
        <taxon>Spodoptera</taxon>
    </lineage>
</organism>
<accession>A0A922M0A5</accession>
<comment type="caution">
    <text evidence="1">The sequence shown here is derived from an EMBL/GenBank/DDBJ whole genome shotgun (WGS) entry which is preliminary data.</text>
</comment>
<sequence length="418" mass="45922">MKIKSAKELKLLHREDHFINEFSTGSSIPCSETTTVVEDYSQPFRENIKFSDESFQTKFDRSLTSLCTIRSKRRSVSFSDKVDYVSKYYSHFSHHRKRSDIPKSIFNKKETAVYMTLFDEFCRHRTSGTQATASVNKCFQASHSNSSSYNTTCCFDQNASNSSTLNSSTLPYDSRRQSMQDNRVRYSDIYYFGKKNNNSKGMGSKKTAQAGVSASAPKELVRSSAASVQANTSNNSVAAQTKKVSAVPNNGKTVSIKEKPCPGTIGVTKGDMFATVSHIRIGPREPCPVHGKEPCQGPKCMVAASGQDDQVPVKVSTIAATRLVGPLDAVKSLVRGLVVLHADRRAGHHAGSHVGNRAGSHACCHVGHHAACHAELHVEHLAGGLANHHANHLANLPARRLAQYLAKRHAQYRAKRFV</sequence>
<protein>
    <submittedName>
        <fullName evidence="1">Uncharacterized protein</fullName>
    </submittedName>
</protein>
<dbReference type="Proteomes" id="UP000814243">
    <property type="component" value="Unassembled WGS sequence"/>
</dbReference>
<gene>
    <name evidence="1" type="ORF">HF086_017947</name>
</gene>
<dbReference type="AlphaFoldDB" id="A0A922M0A5"/>
<proteinExistence type="predicted"/>